<accession>A0A1D1UQY6</accession>
<dbReference type="AlphaFoldDB" id="A0A1D1UQY6"/>
<evidence type="ECO:0000313" key="2">
    <source>
        <dbReference type="Proteomes" id="UP000186922"/>
    </source>
</evidence>
<dbReference type="EMBL" id="BDGG01000001">
    <property type="protein sequence ID" value="GAU88568.1"/>
    <property type="molecule type" value="Genomic_DNA"/>
</dbReference>
<gene>
    <name evidence="1" type="primary">RvY_01249-1</name>
    <name evidence="1" type="synonym">RvY_01249.1</name>
    <name evidence="1" type="ORF">RvY_01249</name>
</gene>
<protein>
    <submittedName>
        <fullName evidence="1">Uncharacterized protein</fullName>
    </submittedName>
</protein>
<reference evidence="1 2" key="1">
    <citation type="journal article" date="2016" name="Nat. Commun.">
        <title>Extremotolerant tardigrade genome and improved radiotolerance of human cultured cells by tardigrade-unique protein.</title>
        <authorList>
            <person name="Hashimoto T."/>
            <person name="Horikawa D.D."/>
            <person name="Saito Y."/>
            <person name="Kuwahara H."/>
            <person name="Kozuka-Hata H."/>
            <person name="Shin-I T."/>
            <person name="Minakuchi Y."/>
            <person name="Ohishi K."/>
            <person name="Motoyama A."/>
            <person name="Aizu T."/>
            <person name="Enomoto A."/>
            <person name="Kondo K."/>
            <person name="Tanaka S."/>
            <person name="Hara Y."/>
            <person name="Koshikawa S."/>
            <person name="Sagara H."/>
            <person name="Miura T."/>
            <person name="Yokobori S."/>
            <person name="Miyagawa K."/>
            <person name="Suzuki Y."/>
            <person name="Kubo T."/>
            <person name="Oyama M."/>
            <person name="Kohara Y."/>
            <person name="Fujiyama A."/>
            <person name="Arakawa K."/>
            <person name="Katayama T."/>
            <person name="Toyoda A."/>
            <person name="Kunieda T."/>
        </authorList>
    </citation>
    <scope>NUCLEOTIDE SEQUENCE [LARGE SCALE GENOMIC DNA]</scope>
    <source>
        <strain evidence="1 2">YOKOZUNA-1</strain>
    </source>
</reference>
<name>A0A1D1UQY6_RAMVA</name>
<evidence type="ECO:0000313" key="1">
    <source>
        <dbReference type="EMBL" id="GAU88568.1"/>
    </source>
</evidence>
<dbReference type="Proteomes" id="UP000186922">
    <property type="component" value="Unassembled WGS sequence"/>
</dbReference>
<proteinExistence type="predicted"/>
<comment type="caution">
    <text evidence="1">The sequence shown here is derived from an EMBL/GenBank/DDBJ whole genome shotgun (WGS) entry which is preliminary data.</text>
</comment>
<sequence length="161" mass="18081">MDEHATYRTVRVADVKVHLPSDTDSQMDTVICRFVQQLAAGTRYSALELPDQIYQLQEALWSAMLSFILYKMKIVNHGADQSTEVPVEALSFTGAPSVTPRLLYVCDGVYSVKATISLLHRLKRKLSLPELDCIRITAVGDPADVCSYSKNFRKMHKVSNM</sequence>
<organism evidence="1 2">
    <name type="scientific">Ramazzottius varieornatus</name>
    <name type="common">Water bear</name>
    <name type="synonym">Tardigrade</name>
    <dbReference type="NCBI Taxonomy" id="947166"/>
    <lineage>
        <taxon>Eukaryota</taxon>
        <taxon>Metazoa</taxon>
        <taxon>Ecdysozoa</taxon>
        <taxon>Tardigrada</taxon>
        <taxon>Eutardigrada</taxon>
        <taxon>Parachela</taxon>
        <taxon>Hypsibioidea</taxon>
        <taxon>Ramazzottiidae</taxon>
        <taxon>Ramazzottius</taxon>
    </lineage>
</organism>
<keyword evidence="2" id="KW-1185">Reference proteome</keyword>